<proteinExistence type="predicted"/>
<name>A0ABX3EVU8_9BACL</name>
<dbReference type="InterPro" id="IPR000182">
    <property type="entry name" value="GNAT_dom"/>
</dbReference>
<keyword evidence="3" id="KW-1185">Reference proteome</keyword>
<protein>
    <submittedName>
        <fullName evidence="2">GNAT family acetyltransferase</fullName>
    </submittedName>
</protein>
<dbReference type="Pfam" id="PF00583">
    <property type="entry name" value="Acetyltransf_1"/>
    <property type="match status" value="1"/>
</dbReference>
<accession>A0ABX3EVU8</accession>
<dbReference type="PANTHER" id="PTHR43415:SF3">
    <property type="entry name" value="GNAT-FAMILY ACETYLTRANSFERASE"/>
    <property type="match status" value="1"/>
</dbReference>
<evidence type="ECO:0000313" key="2">
    <source>
        <dbReference type="EMBL" id="OKP91932.1"/>
    </source>
</evidence>
<organism evidence="2 3">
    <name type="scientific">Paenibacillus helianthi</name>
    <dbReference type="NCBI Taxonomy" id="1349432"/>
    <lineage>
        <taxon>Bacteria</taxon>
        <taxon>Bacillati</taxon>
        <taxon>Bacillota</taxon>
        <taxon>Bacilli</taxon>
        <taxon>Bacillales</taxon>
        <taxon>Paenibacillaceae</taxon>
        <taxon>Paenibacillus</taxon>
    </lineage>
</organism>
<gene>
    <name evidence="2" type="ORF">A3844_02110</name>
</gene>
<dbReference type="Proteomes" id="UP000186058">
    <property type="component" value="Unassembled WGS sequence"/>
</dbReference>
<sequence>MKMESRQYERGGKSITVREADPADAGMLSEIRLQIDGETENLDREQGEAVIDPAGFEQLIKEDAANNKNLFLVALVDGRLAGFSRCEGTSLKRLSHQVEFGIGVLQEYWGVGIGNQLLAASIHWAEASGIRKITLKVLETNNKAITLYQKLGFEEEGLLKNDKLLSDGKYYHTVIMGRWS</sequence>
<dbReference type="Gene3D" id="3.40.630.30">
    <property type="match status" value="1"/>
</dbReference>
<dbReference type="EMBL" id="LVWI01000001">
    <property type="protein sequence ID" value="OKP91932.1"/>
    <property type="molecule type" value="Genomic_DNA"/>
</dbReference>
<dbReference type="InterPro" id="IPR016181">
    <property type="entry name" value="Acyl_CoA_acyltransferase"/>
</dbReference>
<comment type="caution">
    <text evidence="2">The sequence shown here is derived from an EMBL/GenBank/DDBJ whole genome shotgun (WGS) entry which is preliminary data.</text>
</comment>
<dbReference type="PROSITE" id="PS51186">
    <property type="entry name" value="GNAT"/>
    <property type="match status" value="1"/>
</dbReference>
<dbReference type="CDD" id="cd04301">
    <property type="entry name" value="NAT_SF"/>
    <property type="match status" value="1"/>
</dbReference>
<feature type="domain" description="N-acetyltransferase" evidence="1">
    <location>
        <begin position="15"/>
        <end position="180"/>
    </location>
</feature>
<evidence type="ECO:0000313" key="3">
    <source>
        <dbReference type="Proteomes" id="UP000186058"/>
    </source>
</evidence>
<evidence type="ECO:0000259" key="1">
    <source>
        <dbReference type="PROSITE" id="PS51186"/>
    </source>
</evidence>
<reference evidence="2 3" key="1">
    <citation type="submission" date="2016-03" db="EMBL/GenBank/DDBJ databases">
        <authorList>
            <person name="Sant'Anna F.H."/>
            <person name="Ambrosini A."/>
            <person name="Souza R."/>
            <person name="Bach E."/>
            <person name="Fernandes G."/>
            <person name="Balsanelli E."/>
            <person name="Baura V.A."/>
            <person name="Souza E.M."/>
            <person name="Passaglia L."/>
        </authorList>
    </citation>
    <scope>NUCLEOTIDE SEQUENCE [LARGE SCALE GENOMIC DNA]</scope>
    <source>
        <strain evidence="2 3">P26E</strain>
    </source>
</reference>
<dbReference type="RefSeq" id="WP_074106468.1">
    <property type="nucleotide sequence ID" value="NZ_LVWI01000001.1"/>
</dbReference>
<dbReference type="PANTHER" id="PTHR43415">
    <property type="entry name" value="SPERMIDINE N(1)-ACETYLTRANSFERASE"/>
    <property type="match status" value="1"/>
</dbReference>
<dbReference type="SUPFAM" id="SSF55729">
    <property type="entry name" value="Acyl-CoA N-acyltransferases (Nat)"/>
    <property type="match status" value="1"/>
</dbReference>